<evidence type="ECO:0000256" key="1">
    <source>
        <dbReference type="ARBA" id="ARBA00006484"/>
    </source>
</evidence>
<dbReference type="SUPFAM" id="SSF51735">
    <property type="entry name" value="NAD(P)-binding Rossmann-fold domains"/>
    <property type="match status" value="1"/>
</dbReference>
<feature type="domain" description="Ketoreductase" evidence="3">
    <location>
        <begin position="5"/>
        <end position="172"/>
    </location>
</feature>
<evidence type="ECO:0000256" key="2">
    <source>
        <dbReference type="ARBA" id="ARBA00023002"/>
    </source>
</evidence>
<evidence type="ECO:0000313" key="4">
    <source>
        <dbReference type="EMBL" id="CCH32482.1"/>
    </source>
</evidence>
<dbReference type="AlphaFoldDB" id="K0K4F2"/>
<dbReference type="Gene3D" id="3.40.50.720">
    <property type="entry name" value="NAD(P)-binding Rossmann-like Domain"/>
    <property type="match status" value="1"/>
</dbReference>
<protein>
    <recommendedName>
        <fullName evidence="3">Ketoreductase domain-containing protein</fullName>
    </recommendedName>
</protein>
<dbReference type="HOGENOM" id="CLU_010194_1_2_11"/>
<dbReference type="FunFam" id="3.40.50.720:FF:000084">
    <property type="entry name" value="Short-chain dehydrogenase reductase"/>
    <property type="match status" value="1"/>
</dbReference>
<dbReference type="PRINTS" id="PR00081">
    <property type="entry name" value="GDHRDH"/>
</dbReference>
<organism evidence="4 5">
    <name type="scientific">Saccharothrix espanaensis (strain ATCC 51144 / DSM 44229 / JCM 9112 / NBRC 15066 / NRRL 15764)</name>
    <dbReference type="NCBI Taxonomy" id="1179773"/>
    <lineage>
        <taxon>Bacteria</taxon>
        <taxon>Bacillati</taxon>
        <taxon>Actinomycetota</taxon>
        <taxon>Actinomycetes</taxon>
        <taxon>Pseudonocardiales</taxon>
        <taxon>Pseudonocardiaceae</taxon>
        <taxon>Saccharothrix</taxon>
    </lineage>
</organism>
<dbReference type="InterPro" id="IPR036291">
    <property type="entry name" value="NAD(P)-bd_dom_sf"/>
</dbReference>
<accession>K0K4F2</accession>
<dbReference type="STRING" id="1179773.BN6_52170"/>
<dbReference type="EMBL" id="HE804045">
    <property type="protein sequence ID" value="CCH32482.1"/>
    <property type="molecule type" value="Genomic_DNA"/>
</dbReference>
<dbReference type="PATRIC" id="fig|1179773.3.peg.5246"/>
<dbReference type="OrthoDB" id="286404at2"/>
<dbReference type="Proteomes" id="UP000006281">
    <property type="component" value="Chromosome"/>
</dbReference>
<dbReference type="GO" id="GO:0016491">
    <property type="term" value="F:oxidoreductase activity"/>
    <property type="evidence" value="ECO:0007669"/>
    <property type="project" value="UniProtKB-KW"/>
</dbReference>
<dbReference type="RefSeq" id="WP_015102594.1">
    <property type="nucleotide sequence ID" value="NC_019673.1"/>
</dbReference>
<gene>
    <name evidence="4" type="ordered locus">BN6_52170</name>
</gene>
<dbReference type="PANTHER" id="PTHR43639:SF1">
    <property type="entry name" value="SHORT-CHAIN DEHYDROGENASE_REDUCTASE FAMILY PROTEIN"/>
    <property type="match status" value="1"/>
</dbReference>
<evidence type="ECO:0000313" key="5">
    <source>
        <dbReference type="Proteomes" id="UP000006281"/>
    </source>
</evidence>
<dbReference type="BioCyc" id="SESP1179773:BN6_RS25225-MONOMER"/>
<dbReference type="InterPro" id="IPR057326">
    <property type="entry name" value="KR_dom"/>
</dbReference>
<name>K0K4F2_SACES</name>
<comment type="similarity">
    <text evidence="1">Belongs to the short-chain dehydrogenases/reductases (SDR) family.</text>
</comment>
<dbReference type="SMART" id="SM00822">
    <property type="entry name" value="PKS_KR"/>
    <property type="match status" value="1"/>
</dbReference>
<dbReference type="PANTHER" id="PTHR43639">
    <property type="entry name" value="OXIDOREDUCTASE, SHORT-CHAIN DEHYDROGENASE/REDUCTASE FAMILY (AFU_ORTHOLOGUE AFUA_5G02870)"/>
    <property type="match status" value="1"/>
</dbReference>
<reference evidence="4 5" key="1">
    <citation type="journal article" date="2012" name="BMC Genomics">
        <title>Complete genome sequence of Saccharothrix espanaensis DSM 44229T and comparison to the other completely sequenced Pseudonocardiaceae.</title>
        <authorList>
            <person name="Strobel T."/>
            <person name="Al-Dilaimi A."/>
            <person name="Blom J."/>
            <person name="Gessner A."/>
            <person name="Kalinowski J."/>
            <person name="Luzhetska M."/>
            <person name="Puhler A."/>
            <person name="Szczepanowski R."/>
            <person name="Bechthold A."/>
            <person name="Ruckert C."/>
        </authorList>
    </citation>
    <scope>NUCLEOTIDE SEQUENCE [LARGE SCALE GENOMIC DNA]</scope>
    <source>
        <strain evidence="5">ATCC 51144 / DSM 44229 / JCM 9112 / NBRC 15066 / NRRL 15764</strain>
    </source>
</reference>
<keyword evidence="2" id="KW-0560">Oxidoreductase</keyword>
<evidence type="ECO:0000259" key="3">
    <source>
        <dbReference type="SMART" id="SM00822"/>
    </source>
</evidence>
<dbReference type="CDD" id="cd05233">
    <property type="entry name" value="SDR_c"/>
    <property type="match status" value="1"/>
</dbReference>
<proteinExistence type="inferred from homology"/>
<keyword evidence="5" id="KW-1185">Reference proteome</keyword>
<dbReference type="KEGG" id="sesp:BN6_52170"/>
<dbReference type="Pfam" id="PF13561">
    <property type="entry name" value="adh_short_C2"/>
    <property type="match status" value="1"/>
</dbReference>
<dbReference type="eggNOG" id="COG1028">
    <property type="taxonomic scope" value="Bacteria"/>
</dbReference>
<dbReference type="InterPro" id="IPR002347">
    <property type="entry name" value="SDR_fam"/>
</dbReference>
<sequence length="243" mass="25309">MTGPARYLVTGAAGRIGRATARLLAERGAQVVTQDRTPDVDVRADLAEADLSSIVDQAEEGGPLDGVVFAHGIYPNLPIAELTAAEWDLVFAVNVRSVMLITGELFRRWTARGTPGAIVIVSSGAARSARAGGGHYCSSKAAVEMFTQVSAIEGGPHGIRVNAVAPGLVLDEVIGPDTPDVPDYFAQTLAATPLRRTGDPADIAEACAFLLSDRSSWTTGAVVDVSGGSHTGRPHLPLTRDLT</sequence>